<proteinExistence type="predicted"/>
<dbReference type="Gene3D" id="3.40.50.300">
    <property type="entry name" value="P-loop containing nucleotide triphosphate hydrolases"/>
    <property type="match status" value="1"/>
</dbReference>
<gene>
    <name evidence="2" type="ORF">N47_F15310</name>
</gene>
<dbReference type="SUPFAM" id="SSF52540">
    <property type="entry name" value="P-loop containing nucleoside triphosphate hydrolases"/>
    <property type="match status" value="1"/>
</dbReference>
<feature type="domain" description="AAA" evidence="1">
    <location>
        <begin position="6"/>
        <end position="172"/>
    </location>
</feature>
<protein>
    <recommendedName>
        <fullName evidence="1">AAA domain-containing protein</fullName>
    </recommendedName>
</protein>
<dbReference type="PANTHER" id="PTHR13696:SF52">
    <property type="entry name" value="PARA FAMILY PROTEIN CT_582"/>
    <property type="match status" value="1"/>
</dbReference>
<sequence length="258" mass="28290">MIDMGRIICITAGKDGAGKTTTAMNLSAAFAIAEKKSLLVDCDPIAHATTALGVKGMQIKDSLFQGMTGKIEVDKLIIKKGPGFPDLIPGGSDLFRFPTGTVNNKEFILRNLLAEVKDQYDYIVIDAPQTPVILMINSFIAAESLFVTIPCEFLSLAGVGYLFGTFQMIKKGFGLYNNIDRIILTKTDTRDKASVLIAKELRRRFKNKIFETAIPICAELKDSPAYGKPVFLTDIKSAGARSYLKLACEIMGQYQKDK</sequence>
<dbReference type="InterPro" id="IPR027417">
    <property type="entry name" value="P-loop_NTPase"/>
</dbReference>
<accession>E1YGZ2</accession>
<dbReference type="PANTHER" id="PTHR13696">
    <property type="entry name" value="P-LOOP CONTAINING NUCLEOSIDE TRIPHOSPHATE HYDROLASE"/>
    <property type="match status" value="1"/>
</dbReference>
<dbReference type="Pfam" id="PF13614">
    <property type="entry name" value="AAA_31"/>
    <property type="match status" value="1"/>
</dbReference>
<dbReference type="CDD" id="cd02042">
    <property type="entry name" value="ParAB_family"/>
    <property type="match status" value="1"/>
</dbReference>
<reference evidence="2" key="1">
    <citation type="journal article" date="2011" name="Environ. Microbiol.">
        <title>Genomic insights into the metabolic potential of the polycyclic aromatic hydrocarbon degrading sulfate-reducing Deltaproteobacterium N47.</title>
        <authorList>
            <person name="Bergmann F."/>
            <person name="Selesi D."/>
            <person name="Weinmaier T."/>
            <person name="Tischler P."/>
            <person name="Rattei T."/>
            <person name="Meckenstock R.U."/>
        </authorList>
    </citation>
    <scope>NUCLEOTIDE SEQUENCE</scope>
</reference>
<dbReference type="InterPro" id="IPR050678">
    <property type="entry name" value="DNA_Partitioning_ATPase"/>
</dbReference>
<evidence type="ECO:0000259" key="1">
    <source>
        <dbReference type="Pfam" id="PF13614"/>
    </source>
</evidence>
<dbReference type="InterPro" id="IPR025669">
    <property type="entry name" value="AAA_dom"/>
</dbReference>
<name>E1YGZ2_9BACT</name>
<evidence type="ECO:0000313" key="2">
    <source>
        <dbReference type="EMBL" id="CBX29836.1"/>
    </source>
</evidence>
<dbReference type="EMBL" id="FR695873">
    <property type="protein sequence ID" value="CBX29836.1"/>
    <property type="molecule type" value="Genomic_DNA"/>
</dbReference>
<dbReference type="AlphaFoldDB" id="E1YGZ2"/>
<organism evidence="2">
    <name type="scientific">uncultured Desulfobacterium sp</name>
    <dbReference type="NCBI Taxonomy" id="201089"/>
    <lineage>
        <taxon>Bacteria</taxon>
        <taxon>Pseudomonadati</taxon>
        <taxon>Thermodesulfobacteriota</taxon>
        <taxon>Desulfobacteria</taxon>
        <taxon>Desulfobacterales</taxon>
        <taxon>Desulfobacteriaceae</taxon>
        <taxon>Desulfobacterium</taxon>
        <taxon>environmental samples</taxon>
    </lineage>
</organism>